<protein>
    <submittedName>
        <fullName evidence="1">Uncharacterized protein</fullName>
    </submittedName>
</protein>
<sequence length="156" mass="18237">MKYHDLMKWQGNILLKEIAEDVALDEGALKIKIERCKVSDKTVSVIEFDDVVIEANPIEVDSELPIIELEFSSYVSYSVINESFAPFQDYEVYEGSLFRIYSKSRYLDFIKLRTFAVDIFPDLVHYQIPCLNHIIDIISNEVPIVTEINRYTMKRM</sequence>
<evidence type="ECO:0000313" key="1">
    <source>
        <dbReference type="EMBL" id="QQZ08496.1"/>
    </source>
</evidence>
<evidence type="ECO:0000313" key="2">
    <source>
        <dbReference type="Proteomes" id="UP000595691"/>
    </source>
</evidence>
<name>A0ABX7DYT0_9BACI</name>
<proteinExistence type="predicted"/>
<dbReference type="EMBL" id="CP065425">
    <property type="protein sequence ID" value="QQZ08496.1"/>
    <property type="molecule type" value="Genomic_DNA"/>
</dbReference>
<accession>A0ABX7DYT0</accession>
<keyword evidence="2" id="KW-1185">Reference proteome</keyword>
<organism evidence="1 2">
    <name type="scientific">Heyndrickxia vini</name>
    <dbReference type="NCBI Taxonomy" id="1476025"/>
    <lineage>
        <taxon>Bacteria</taxon>
        <taxon>Bacillati</taxon>
        <taxon>Bacillota</taxon>
        <taxon>Bacilli</taxon>
        <taxon>Bacillales</taxon>
        <taxon>Bacillaceae</taxon>
        <taxon>Heyndrickxia</taxon>
    </lineage>
</organism>
<dbReference type="Proteomes" id="UP000595691">
    <property type="component" value="Chromosome"/>
</dbReference>
<dbReference type="RefSeq" id="WP_202777312.1">
    <property type="nucleotide sequence ID" value="NZ_CP065425.1"/>
</dbReference>
<gene>
    <name evidence="1" type="ORF">I5776_15710</name>
</gene>
<reference evidence="1 2" key="1">
    <citation type="submission" date="2020-11" db="EMBL/GenBank/DDBJ databases">
        <title>Taxonomic evaluation of the Bacillus sporothermodurans group of bacteria based on whole genome sequences.</title>
        <authorList>
            <person name="Fiedler G."/>
            <person name="Herbstmann A.-D."/>
            <person name="Doll E."/>
            <person name="Wenning M."/>
            <person name="Brinks E."/>
            <person name="Kabisch J."/>
            <person name="Breitenwieser F."/>
            <person name="Lappann M."/>
            <person name="Boehnlein C."/>
            <person name="Franz C."/>
        </authorList>
    </citation>
    <scope>NUCLEOTIDE SEQUENCE [LARGE SCALE GENOMIC DNA]</scope>
    <source>
        <strain evidence="1 2">JCM 19841</strain>
    </source>
</reference>